<keyword evidence="2" id="KW-0732">Signal</keyword>
<name>A0A1V9XXA2_9ACAR</name>
<comment type="caution">
    <text evidence="3">The sequence shown here is derived from an EMBL/GenBank/DDBJ whole genome shotgun (WGS) entry which is preliminary data.</text>
</comment>
<feature type="region of interest" description="Disordered" evidence="1">
    <location>
        <begin position="115"/>
        <end position="239"/>
    </location>
</feature>
<evidence type="ECO:0000256" key="1">
    <source>
        <dbReference type="SAM" id="MobiDB-lite"/>
    </source>
</evidence>
<sequence>MKPLILVLALVGVEMCYGTERTFPFPVVPQYVLLATANHINHDALAAHTNVIQALHPFFISPSYALRAVQPQFSSNYRPVQGGYKPFVPFAWGGHHETSYQQPINNLPPLPPIPAGYPPLPSIPPPGGPGTIIITPGTPSRPQPPRPMPPPPPPPVIPVQPSTTPRPVIPVTQPRPQPIPVVSPTTSRPVIPVTVPPARPVTRPPRPIVIPTTPQSQTPRPVDDDDDVADPISNPPVLSADRNPTFHYLVNTGADNADILVDPAHVIDIKGIRN</sequence>
<evidence type="ECO:0000313" key="3">
    <source>
        <dbReference type="EMBL" id="OQR78126.1"/>
    </source>
</evidence>
<feature type="compositionally biased region" description="Pro residues" evidence="1">
    <location>
        <begin position="194"/>
        <end position="208"/>
    </location>
</feature>
<feature type="compositionally biased region" description="Pro residues" evidence="1">
    <location>
        <begin position="115"/>
        <end position="128"/>
    </location>
</feature>
<reference evidence="3 4" key="1">
    <citation type="journal article" date="2017" name="Gigascience">
        <title>Draft genome of the honey bee ectoparasitic mite, Tropilaelaps mercedesae, is shaped by the parasitic life history.</title>
        <authorList>
            <person name="Dong X."/>
            <person name="Armstrong S.D."/>
            <person name="Xia D."/>
            <person name="Makepeace B.L."/>
            <person name="Darby A.C."/>
            <person name="Kadowaki T."/>
        </authorList>
    </citation>
    <scope>NUCLEOTIDE SEQUENCE [LARGE SCALE GENOMIC DNA]</scope>
    <source>
        <strain evidence="3">Wuxi-XJTLU</strain>
    </source>
</reference>
<dbReference type="PRINTS" id="PR01217">
    <property type="entry name" value="PRICHEXTENSN"/>
</dbReference>
<dbReference type="EMBL" id="MNPL01002618">
    <property type="protein sequence ID" value="OQR78126.1"/>
    <property type="molecule type" value="Genomic_DNA"/>
</dbReference>
<evidence type="ECO:0000313" key="4">
    <source>
        <dbReference type="Proteomes" id="UP000192247"/>
    </source>
</evidence>
<organism evidence="3 4">
    <name type="scientific">Tropilaelaps mercedesae</name>
    <dbReference type="NCBI Taxonomy" id="418985"/>
    <lineage>
        <taxon>Eukaryota</taxon>
        <taxon>Metazoa</taxon>
        <taxon>Ecdysozoa</taxon>
        <taxon>Arthropoda</taxon>
        <taxon>Chelicerata</taxon>
        <taxon>Arachnida</taxon>
        <taxon>Acari</taxon>
        <taxon>Parasitiformes</taxon>
        <taxon>Mesostigmata</taxon>
        <taxon>Gamasina</taxon>
        <taxon>Dermanyssoidea</taxon>
        <taxon>Laelapidae</taxon>
        <taxon>Tropilaelaps</taxon>
    </lineage>
</organism>
<dbReference type="InParanoid" id="A0A1V9XXA2"/>
<gene>
    <name evidence="3" type="ORF">BIW11_06615</name>
</gene>
<proteinExistence type="predicted"/>
<dbReference type="Proteomes" id="UP000192247">
    <property type="component" value="Unassembled WGS sequence"/>
</dbReference>
<dbReference type="STRING" id="418985.A0A1V9XXA2"/>
<protein>
    <submittedName>
        <fullName evidence="3">Uncharacterized protein</fullName>
    </submittedName>
</protein>
<feature type="signal peptide" evidence="2">
    <location>
        <begin position="1"/>
        <end position="18"/>
    </location>
</feature>
<feature type="chain" id="PRO_5012574035" evidence="2">
    <location>
        <begin position="19"/>
        <end position="274"/>
    </location>
</feature>
<feature type="compositionally biased region" description="Pro residues" evidence="1">
    <location>
        <begin position="139"/>
        <end position="158"/>
    </location>
</feature>
<dbReference type="AlphaFoldDB" id="A0A1V9XXA2"/>
<accession>A0A1V9XXA2</accession>
<keyword evidence="4" id="KW-1185">Reference proteome</keyword>
<evidence type="ECO:0000256" key="2">
    <source>
        <dbReference type="SAM" id="SignalP"/>
    </source>
</evidence>